<dbReference type="InterPro" id="IPR024097">
    <property type="entry name" value="bHLH_ZIP_TF"/>
</dbReference>
<dbReference type="InterPro" id="IPR011598">
    <property type="entry name" value="bHLH_dom"/>
</dbReference>
<dbReference type="PROSITE" id="PS50888">
    <property type="entry name" value="BHLH"/>
    <property type="match status" value="1"/>
</dbReference>
<keyword evidence="9" id="KW-1185">Reference proteome</keyword>
<organism evidence="8 9">
    <name type="scientific">Zingiber officinale</name>
    <name type="common">Ginger</name>
    <name type="synonym">Amomum zingiber</name>
    <dbReference type="NCBI Taxonomy" id="94328"/>
    <lineage>
        <taxon>Eukaryota</taxon>
        <taxon>Viridiplantae</taxon>
        <taxon>Streptophyta</taxon>
        <taxon>Embryophyta</taxon>
        <taxon>Tracheophyta</taxon>
        <taxon>Spermatophyta</taxon>
        <taxon>Magnoliopsida</taxon>
        <taxon>Liliopsida</taxon>
        <taxon>Zingiberales</taxon>
        <taxon>Zingiberaceae</taxon>
        <taxon>Zingiber</taxon>
    </lineage>
</organism>
<dbReference type="PANTHER" id="PTHR12565">
    <property type="entry name" value="STEROL REGULATORY ELEMENT-BINDING PROTEIN"/>
    <property type="match status" value="1"/>
</dbReference>
<evidence type="ECO:0000259" key="7">
    <source>
        <dbReference type="PROSITE" id="PS50888"/>
    </source>
</evidence>
<evidence type="ECO:0000256" key="3">
    <source>
        <dbReference type="ARBA" id="ARBA00023015"/>
    </source>
</evidence>
<evidence type="ECO:0000313" key="9">
    <source>
        <dbReference type="Proteomes" id="UP000734854"/>
    </source>
</evidence>
<evidence type="ECO:0000256" key="4">
    <source>
        <dbReference type="ARBA" id="ARBA00023163"/>
    </source>
</evidence>
<proteinExistence type="inferred from homology"/>
<keyword evidence="5" id="KW-0539">Nucleus</keyword>
<dbReference type="AlphaFoldDB" id="A0A8J5IDX4"/>
<accession>A0A8J5IDX4</accession>
<dbReference type="GO" id="GO:0005634">
    <property type="term" value="C:nucleus"/>
    <property type="evidence" value="ECO:0007669"/>
    <property type="project" value="UniProtKB-SubCell"/>
</dbReference>
<keyword evidence="3" id="KW-0805">Transcription regulation</keyword>
<sequence length="279" mass="31371">MSCSTSMGESLEEFDYLRHSFPFMELEQDFELTSQLSEFDGAVMENQCIGSTDCSNNYYLPHQEFAMPIIKNFSSFLPPVECQQPILKQQPVLGSIGEHIHEERKRKTMAAPYSNSELGSELFSEAGLTEIKTKKMNGSGSGKSHKSNSNEKNNQKEVVHVRARRGQASGNHSLAERVGKVERRKKINERMRCLQDHVPGCNKMMGTARILDEIISYVQSLQNQVEFLSMELSAASYFHDYRLEVGSPSKVQVGKADGEQEQRLKGVVEGHGDCTSFHP</sequence>
<comment type="subcellular location">
    <subcellularLocation>
        <location evidence="1">Nucleus</location>
    </subcellularLocation>
</comment>
<dbReference type="EMBL" id="JACMSC010000002">
    <property type="protein sequence ID" value="KAG6533670.1"/>
    <property type="molecule type" value="Genomic_DNA"/>
</dbReference>
<dbReference type="SUPFAM" id="SSF47459">
    <property type="entry name" value="HLH, helix-loop-helix DNA-binding domain"/>
    <property type="match status" value="1"/>
</dbReference>
<dbReference type="Proteomes" id="UP000734854">
    <property type="component" value="Unassembled WGS sequence"/>
</dbReference>
<dbReference type="SMART" id="SM00353">
    <property type="entry name" value="HLH"/>
    <property type="match status" value="1"/>
</dbReference>
<evidence type="ECO:0000256" key="5">
    <source>
        <dbReference type="ARBA" id="ARBA00023242"/>
    </source>
</evidence>
<evidence type="ECO:0000313" key="8">
    <source>
        <dbReference type="EMBL" id="KAG6533670.1"/>
    </source>
</evidence>
<comment type="similarity">
    <text evidence="2">Belongs to the bHLH protein family.</text>
</comment>
<feature type="domain" description="BHLH" evidence="7">
    <location>
        <begin position="171"/>
        <end position="221"/>
    </location>
</feature>
<protein>
    <recommendedName>
        <fullName evidence="7">BHLH domain-containing protein</fullName>
    </recommendedName>
</protein>
<reference evidence="8 9" key="1">
    <citation type="submission" date="2020-08" db="EMBL/GenBank/DDBJ databases">
        <title>Plant Genome Project.</title>
        <authorList>
            <person name="Zhang R.-G."/>
        </authorList>
    </citation>
    <scope>NUCLEOTIDE SEQUENCE [LARGE SCALE GENOMIC DNA]</scope>
    <source>
        <tissue evidence="8">Rhizome</tissue>
    </source>
</reference>
<evidence type="ECO:0000256" key="6">
    <source>
        <dbReference type="SAM" id="MobiDB-lite"/>
    </source>
</evidence>
<evidence type="ECO:0000256" key="2">
    <source>
        <dbReference type="ARBA" id="ARBA00005510"/>
    </source>
</evidence>
<name>A0A8J5IDX4_ZINOF</name>
<gene>
    <name evidence="8" type="ORF">ZIOFF_007545</name>
</gene>
<comment type="caution">
    <text evidence="8">The sequence shown here is derived from an EMBL/GenBank/DDBJ whole genome shotgun (WGS) entry which is preliminary data.</text>
</comment>
<dbReference type="Gene3D" id="4.10.280.10">
    <property type="entry name" value="Helix-loop-helix DNA-binding domain"/>
    <property type="match status" value="1"/>
</dbReference>
<dbReference type="GO" id="GO:0003700">
    <property type="term" value="F:DNA-binding transcription factor activity"/>
    <property type="evidence" value="ECO:0007669"/>
    <property type="project" value="TreeGrafter"/>
</dbReference>
<dbReference type="Pfam" id="PF00010">
    <property type="entry name" value="HLH"/>
    <property type="match status" value="1"/>
</dbReference>
<dbReference type="InterPro" id="IPR036638">
    <property type="entry name" value="HLH_DNA-bd_sf"/>
</dbReference>
<dbReference type="PANTHER" id="PTHR12565:SF367">
    <property type="entry name" value="TRANSCRIPTION FACTOR BHLH75"/>
    <property type="match status" value="1"/>
</dbReference>
<dbReference type="GO" id="GO:0046983">
    <property type="term" value="F:protein dimerization activity"/>
    <property type="evidence" value="ECO:0007669"/>
    <property type="project" value="InterPro"/>
</dbReference>
<feature type="region of interest" description="Disordered" evidence="6">
    <location>
        <begin position="134"/>
        <end position="155"/>
    </location>
</feature>
<keyword evidence="4" id="KW-0804">Transcription</keyword>
<evidence type="ECO:0000256" key="1">
    <source>
        <dbReference type="ARBA" id="ARBA00004123"/>
    </source>
</evidence>